<keyword evidence="1" id="KW-1133">Transmembrane helix</keyword>
<feature type="transmembrane region" description="Helical" evidence="1">
    <location>
        <begin position="34"/>
        <end position="53"/>
    </location>
</feature>
<dbReference type="EMBL" id="CP141259">
    <property type="protein sequence ID" value="WRL48679.1"/>
    <property type="molecule type" value="Genomic_DNA"/>
</dbReference>
<keyword evidence="1" id="KW-0472">Membrane</keyword>
<sequence length="280" mass="29995">MSRRSIDNWMWICPALAIGVAAVVLSLWGLTWPSATLVAVLLACPGVLVWGGLQLRQSGAFPLGPPPRTAGMTMGWAAPIYDWYFPKLGLGKAFRMETLRHAALQAGEHVLEVGCGTGVLTRLAAEAIGASGEAIGIDAAPAMIVVARENAARAGSRASFQLAAIETLPFPDATFDVVLASAMLHHLPPEAKEAGLKSVRRVLKPSGRLVIADLDRPANPLWWWLLWPLLAMPMTAGNLRGEIPAFLQRNGFGSVQMQGRWMQLLAFWVARSGSTQGEGS</sequence>
<dbReference type="InterPro" id="IPR041698">
    <property type="entry name" value="Methyltransf_25"/>
</dbReference>
<dbReference type="RefSeq" id="WP_198292345.1">
    <property type="nucleotide sequence ID" value="NZ_CP141259.1"/>
</dbReference>
<dbReference type="SUPFAM" id="SSF53335">
    <property type="entry name" value="S-adenosyl-L-methionine-dependent methyltransferases"/>
    <property type="match status" value="1"/>
</dbReference>
<dbReference type="InterPro" id="IPR029063">
    <property type="entry name" value="SAM-dependent_MTases_sf"/>
</dbReference>
<keyword evidence="4" id="KW-1185">Reference proteome</keyword>
<dbReference type="CDD" id="cd02440">
    <property type="entry name" value="AdoMet_MTases"/>
    <property type="match status" value="1"/>
</dbReference>
<dbReference type="GO" id="GO:0032259">
    <property type="term" value="P:methylation"/>
    <property type="evidence" value="ECO:0007669"/>
    <property type="project" value="UniProtKB-KW"/>
</dbReference>
<proteinExistence type="predicted"/>
<keyword evidence="3" id="KW-0808">Transferase</keyword>
<dbReference type="InterPro" id="IPR050508">
    <property type="entry name" value="Methyltransf_Superfamily"/>
</dbReference>
<evidence type="ECO:0000313" key="4">
    <source>
        <dbReference type="Proteomes" id="UP001626593"/>
    </source>
</evidence>
<reference evidence="3 4" key="1">
    <citation type="submission" date="2023-12" db="EMBL/GenBank/DDBJ databases">
        <title>A. evansii MAY27, complete genome.</title>
        <authorList>
            <person name="Wang Y."/>
        </authorList>
    </citation>
    <scope>NUCLEOTIDE SEQUENCE [LARGE SCALE GENOMIC DNA]</scope>
    <source>
        <strain evidence="3 4">MAY27</strain>
    </source>
</reference>
<dbReference type="Proteomes" id="UP001626593">
    <property type="component" value="Chromosome"/>
</dbReference>
<organism evidence="3 4">
    <name type="scientific">Aromatoleum evansii</name>
    <name type="common">Azoarcus evansii</name>
    <dbReference type="NCBI Taxonomy" id="59406"/>
    <lineage>
        <taxon>Bacteria</taxon>
        <taxon>Pseudomonadati</taxon>
        <taxon>Pseudomonadota</taxon>
        <taxon>Betaproteobacteria</taxon>
        <taxon>Rhodocyclales</taxon>
        <taxon>Rhodocyclaceae</taxon>
        <taxon>Aromatoleum</taxon>
    </lineage>
</organism>
<dbReference type="Gene3D" id="3.40.50.150">
    <property type="entry name" value="Vaccinia Virus protein VP39"/>
    <property type="match status" value="1"/>
</dbReference>
<accession>A0ABZ1AV27</accession>
<evidence type="ECO:0000259" key="2">
    <source>
        <dbReference type="Pfam" id="PF13649"/>
    </source>
</evidence>
<dbReference type="GO" id="GO:0008168">
    <property type="term" value="F:methyltransferase activity"/>
    <property type="evidence" value="ECO:0007669"/>
    <property type="project" value="UniProtKB-KW"/>
</dbReference>
<keyword evidence="3" id="KW-0489">Methyltransferase</keyword>
<keyword evidence="1" id="KW-0812">Transmembrane</keyword>
<name>A0ABZ1AV27_AROEV</name>
<dbReference type="EC" id="2.1.-.-" evidence="3"/>
<gene>
    <name evidence="3" type="ORF">U5817_11695</name>
</gene>
<evidence type="ECO:0000313" key="3">
    <source>
        <dbReference type="EMBL" id="WRL48679.1"/>
    </source>
</evidence>
<feature type="domain" description="Methyltransferase" evidence="2">
    <location>
        <begin position="110"/>
        <end position="207"/>
    </location>
</feature>
<dbReference type="Pfam" id="PF13649">
    <property type="entry name" value="Methyltransf_25"/>
    <property type="match status" value="1"/>
</dbReference>
<protein>
    <submittedName>
        <fullName evidence="3">Class I SAM-dependent methyltransferase</fullName>
        <ecNumber evidence="3">2.1.-.-</ecNumber>
    </submittedName>
</protein>
<feature type="transmembrane region" description="Helical" evidence="1">
    <location>
        <begin position="9"/>
        <end position="28"/>
    </location>
</feature>
<dbReference type="PANTHER" id="PTHR42912">
    <property type="entry name" value="METHYLTRANSFERASE"/>
    <property type="match status" value="1"/>
</dbReference>
<evidence type="ECO:0000256" key="1">
    <source>
        <dbReference type="SAM" id="Phobius"/>
    </source>
</evidence>